<protein>
    <submittedName>
        <fullName evidence="1">Uncharacterized protein</fullName>
    </submittedName>
</protein>
<accession>A0A1H7BZZ1</accession>
<dbReference type="AlphaFoldDB" id="A0A1H7BZZ1"/>
<dbReference type="Proteomes" id="UP000198866">
    <property type="component" value="Unassembled WGS sequence"/>
</dbReference>
<evidence type="ECO:0000313" key="1">
    <source>
        <dbReference type="EMBL" id="SEJ78915.1"/>
    </source>
</evidence>
<gene>
    <name evidence="1" type="ORF">SAMN05192539_101886</name>
</gene>
<dbReference type="STRING" id="667676.SAMN05192539_101886"/>
<proteinExistence type="predicted"/>
<name>A0A1H7BZZ1_9BURK</name>
<dbReference type="EMBL" id="FNYE01000018">
    <property type="protein sequence ID" value="SEJ78915.1"/>
    <property type="molecule type" value="Genomic_DNA"/>
</dbReference>
<keyword evidence="2" id="KW-1185">Reference proteome</keyword>
<reference evidence="2" key="1">
    <citation type="submission" date="2016-10" db="EMBL/GenBank/DDBJ databases">
        <authorList>
            <person name="Varghese N."/>
            <person name="Submissions S."/>
        </authorList>
    </citation>
    <scope>NUCLEOTIDE SEQUENCE [LARGE SCALE GENOMIC DNA]</scope>
    <source>
        <strain evidence="2">LMG 26031</strain>
    </source>
</reference>
<evidence type="ECO:0000313" key="2">
    <source>
        <dbReference type="Proteomes" id="UP000198866"/>
    </source>
</evidence>
<organism evidence="1 2">
    <name type="scientific">Paraburkholderia diazotrophica</name>
    <dbReference type="NCBI Taxonomy" id="667676"/>
    <lineage>
        <taxon>Bacteria</taxon>
        <taxon>Pseudomonadati</taxon>
        <taxon>Pseudomonadota</taxon>
        <taxon>Betaproteobacteria</taxon>
        <taxon>Burkholderiales</taxon>
        <taxon>Burkholderiaceae</taxon>
        <taxon>Paraburkholderia</taxon>
    </lineage>
</organism>
<sequence length="57" mass="6254">MTTPIKTILTPRESDIGKRYIEWNLVSSSPEKIEAEGCMDATDIRFGPGRNGLDTAA</sequence>